<comment type="caution">
    <text evidence="1">The sequence shown here is derived from an EMBL/GenBank/DDBJ whole genome shotgun (WGS) entry which is preliminary data.</text>
</comment>
<sequence length="582" mass="65496">MAGSHQFALRALEIHSAYIWDFSWVRRALDLAQRHGLNALVLHQNDIVDRVVYPGALFGASRAAGNVFERYAEIHRSLYTYTPLRRSEVYQHRDYIKRVIDVAGRAGIAVYFENKELCFPAVAAELNPQVFKRGALCPSEPFWWDLTTSKYRELLEDLPDLAGVIVSPGTRESHLSITSHRCPCEACAEMTAAHWYGELLSAMYEPLSLAGKRLVIRDFVFDKRAHDELARTVAGMPADVAISFKNTPHDYYPTFPDNPRIGTVGSREQWIEFDCMGQYFGWGIAPAIMIEDMRTRLQRARDKGVSGIMLRTDWESLNSHSAFHTPNLINLYAGARLGEDLDADAIGIYQTWLEEQNMLEPSAGEAERVEAARWAMKVLSPSWGAVRGALFTNDCVFSDSSSFPVSLGHAWWLGEEKNSLKDWRPDKADALRTNEDNVRAIIREKDAALRVVEGMLEAFGQERPKALTAEAHADLGIRLDLAYRYIEGFRWIGRACILAQYVVDHRARSDAFSREVDALLAEALRELDRLALEYRELAATTDRPHPNYILLSAERVELLRKNLAGALATAVPATPLTEASPG</sequence>
<dbReference type="EMBL" id="LVVY01000151">
    <property type="protein sequence ID" value="OAM72985.1"/>
    <property type="molecule type" value="Genomic_DNA"/>
</dbReference>
<proteinExistence type="predicted"/>
<dbReference type="OrthoDB" id="3649383at2"/>
<dbReference type="InterPro" id="IPR017853">
    <property type="entry name" value="GH"/>
</dbReference>
<dbReference type="SUPFAM" id="SSF51445">
    <property type="entry name" value="(Trans)glycosidases"/>
    <property type="match status" value="1"/>
</dbReference>
<dbReference type="Proteomes" id="UP000078389">
    <property type="component" value="Unassembled WGS sequence"/>
</dbReference>
<name>A0A178HLN4_9HYPH</name>
<dbReference type="Gene3D" id="3.20.20.80">
    <property type="entry name" value="Glycosidases"/>
    <property type="match status" value="1"/>
</dbReference>
<dbReference type="STRING" id="1770058.A3840_18860"/>
<dbReference type="AlphaFoldDB" id="A0A178HLN4"/>
<organism evidence="1 2">
    <name type="scientific">Devosia elaeis</name>
    <dbReference type="NCBI Taxonomy" id="1770058"/>
    <lineage>
        <taxon>Bacteria</taxon>
        <taxon>Pseudomonadati</taxon>
        <taxon>Pseudomonadota</taxon>
        <taxon>Alphaproteobacteria</taxon>
        <taxon>Hyphomicrobiales</taxon>
        <taxon>Devosiaceae</taxon>
        <taxon>Devosia</taxon>
    </lineage>
</organism>
<keyword evidence="2" id="KW-1185">Reference proteome</keyword>
<accession>A0A178HLN4</accession>
<protein>
    <submittedName>
        <fullName evidence="1">Uncharacterized protein</fullName>
    </submittedName>
</protein>
<evidence type="ECO:0000313" key="1">
    <source>
        <dbReference type="EMBL" id="OAM72985.1"/>
    </source>
</evidence>
<dbReference type="RefSeq" id="WP_067460794.1">
    <property type="nucleotide sequence ID" value="NZ_LVVY01000151.1"/>
</dbReference>
<reference evidence="1 2" key="1">
    <citation type="submission" date="2016-03" db="EMBL/GenBank/DDBJ databases">
        <title>Genome sequencing of Devosia sp. S37.</title>
        <authorList>
            <person name="Mohd Nor M."/>
        </authorList>
    </citation>
    <scope>NUCLEOTIDE SEQUENCE [LARGE SCALE GENOMIC DNA]</scope>
    <source>
        <strain evidence="1 2">S37</strain>
    </source>
</reference>
<gene>
    <name evidence="1" type="ORF">A3840_18860</name>
</gene>
<evidence type="ECO:0000313" key="2">
    <source>
        <dbReference type="Proteomes" id="UP000078389"/>
    </source>
</evidence>